<keyword evidence="2" id="KW-1185">Reference proteome</keyword>
<sequence length="129" mass="13567">MEFTFLAVLLMVPLIYFVVTIGQIQGASFGVVGAADQAAKVFVLQHDPASARKAAEQSVIVALADYGHTPDQATVEISCDRENCLTAGASVTVTVHVDVLLPMVPFGDTLKLSASKVSASATQIVGRYQ</sequence>
<evidence type="ECO:0000313" key="1">
    <source>
        <dbReference type="EMBL" id="MDQ0101155.1"/>
    </source>
</evidence>
<proteinExistence type="predicted"/>
<name>A0ABT9THN1_PAENI</name>
<dbReference type="GeneID" id="84018702"/>
<evidence type="ECO:0000313" key="2">
    <source>
        <dbReference type="Proteomes" id="UP001244563"/>
    </source>
</evidence>
<comment type="caution">
    <text evidence="1">The sequence shown here is derived from an EMBL/GenBank/DDBJ whole genome shotgun (WGS) entry which is preliminary data.</text>
</comment>
<reference evidence="1 2" key="1">
    <citation type="submission" date="2023-07" db="EMBL/GenBank/DDBJ databases">
        <title>Sorghum-associated microbial communities from plants grown in Nebraska, USA.</title>
        <authorList>
            <person name="Schachtman D."/>
        </authorList>
    </citation>
    <scope>NUCLEOTIDE SEQUENCE [LARGE SCALE GENOMIC DNA]</scope>
    <source>
        <strain evidence="1 2">CC523</strain>
    </source>
</reference>
<dbReference type="EMBL" id="JAUSSW010000001">
    <property type="protein sequence ID" value="MDQ0101155.1"/>
    <property type="molecule type" value="Genomic_DNA"/>
</dbReference>
<protein>
    <submittedName>
        <fullName evidence="1">Flp pilus assembly protein TadG</fullName>
    </submittedName>
</protein>
<accession>A0ABT9THN1</accession>
<dbReference type="RefSeq" id="WP_306876992.1">
    <property type="nucleotide sequence ID" value="NZ_BMRR01000001.1"/>
</dbReference>
<dbReference type="Proteomes" id="UP001244563">
    <property type="component" value="Unassembled WGS sequence"/>
</dbReference>
<gene>
    <name evidence="1" type="ORF">J2T10_000774</name>
</gene>
<organism evidence="1 2">
    <name type="scientific">Paenarthrobacter nicotinovorans</name>
    <name type="common">Arthrobacter nicotinovorans</name>
    <dbReference type="NCBI Taxonomy" id="29320"/>
    <lineage>
        <taxon>Bacteria</taxon>
        <taxon>Bacillati</taxon>
        <taxon>Actinomycetota</taxon>
        <taxon>Actinomycetes</taxon>
        <taxon>Micrococcales</taxon>
        <taxon>Micrococcaceae</taxon>
        <taxon>Paenarthrobacter</taxon>
    </lineage>
</organism>